<organism evidence="1 2">
    <name type="scientific">Actinomadura nitritigenes</name>
    <dbReference type="NCBI Taxonomy" id="134602"/>
    <lineage>
        <taxon>Bacteria</taxon>
        <taxon>Bacillati</taxon>
        <taxon>Actinomycetota</taxon>
        <taxon>Actinomycetes</taxon>
        <taxon>Streptosporangiales</taxon>
        <taxon>Thermomonosporaceae</taxon>
        <taxon>Actinomadura</taxon>
    </lineage>
</organism>
<reference evidence="1 2" key="1">
    <citation type="submission" date="2021-03" db="EMBL/GenBank/DDBJ databases">
        <authorList>
            <person name="Kanchanasin P."/>
            <person name="Saeng-In P."/>
            <person name="Phongsopitanun W."/>
            <person name="Yuki M."/>
            <person name="Kudo T."/>
            <person name="Ohkuma M."/>
            <person name="Tanasupawat S."/>
        </authorList>
    </citation>
    <scope>NUCLEOTIDE SEQUENCE [LARGE SCALE GENOMIC DNA]</scope>
    <source>
        <strain evidence="1 2">L46</strain>
    </source>
</reference>
<dbReference type="Gene3D" id="2.130.10.10">
    <property type="entry name" value="YVTN repeat-like/Quinoprotein amine dehydrogenase"/>
    <property type="match status" value="1"/>
</dbReference>
<comment type="caution">
    <text evidence="1">The sequence shown here is derived from an EMBL/GenBank/DDBJ whole genome shotgun (WGS) entry which is preliminary data.</text>
</comment>
<evidence type="ECO:0008006" key="3">
    <source>
        <dbReference type="Google" id="ProtNLM"/>
    </source>
</evidence>
<evidence type="ECO:0000313" key="2">
    <source>
        <dbReference type="Proteomes" id="UP000666915"/>
    </source>
</evidence>
<protein>
    <recommendedName>
        <fullName evidence="3">Superoxide dismutase</fullName>
    </recommendedName>
</protein>
<evidence type="ECO:0000313" key="1">
    <source>
        <dbReference type="EMBL" id="MBO2442009.1"/>
    </source>
</evidence>
<dbReference type="RefSeq" id="WP_208270352.1">
    <property type="nucleotide sequence ID" value="NZ_BAAAGM010000066.1"/>
</dbReference>
<dbReference type="Proteomes" id="UP000666915">
    <property type="component" value="Unassembled WGS sequence"/>
</dbReference>
<gene>
    <name evidence="1" type="ORF">J4557_31250</name>
</gene>
<keyword evidence="2" id="KW-1185">Reference proteome</keyword>
<dbReference type="EMBL" id="JAGEOK010000023">
    <property type="protein sequence ID" value="MBO2442009.1"/>
    <property type="molecule type" value="Genomic_DNA"/>
</dbReference>
<accession>A0ABS3R6Y9</accession>
<name>A0ABS3R6Y9_9ACTN</name>
<dbReference type="SUPFAM" id="SSF101898">
    <property type="entry name" value="NHL repeat"/>
    <property type="match status" value="1"/>
</dbReference>
<dbReference type="InterPro" id="IPR015943">
    <property type="entry name" value="WD40/YVTN_repeat-like_dom_sf"/>
</dbReference>
<sequence>MKLDSHGRLFVAGGTGGDVRVLDTQTGRVLARYQVATGPTFVNDIILTHGAAWITDSTAPVLYELPLRGGRLPAAPVRIPLIGDLKYQPGFNSNGITATPDGKGLLVVQSNTGGLFHVTWTGKTRRVNLHGDSLRQGDGLLLRGRTMYAVEGHDNAVAVLRLNAAGTDGHVVRRVTDRRFDVPSTVAAFGSRIYLPNARFNTTPTPTTPYWAIAIPRP</sequence>
<proteinExistence type="predicted"/>